<organism evidence="8 9">
    <name type="scientific">Rhodococcus rhodnii LMG 5362</name>
    <dbReference type="NCBI Taxonomy" id="1273125"/>
    <lineage>
        <taxon>Bacteria</taxon>
        <taxon>Bacillati</taxon>
        <taxon>Actinomycetota</taxon>
        <taxon>Actinomycetes</taxon>
        <taxon>Mycobacteriales</taxon>
        <taxon>Nocardiaceae</taxon>
        <taxon>Rhodococcus</taxon>
    </lineage>
</organism>
<dbReference type="InterPro" id="IPR001647">
    <property type="entry name" value="HTH_TetR"/>
</dbReference>
<keyword evidence="3 5" id="KW-0238">DNA-binding</keyword>
<feature type="DNA-binding region" description="H-T-H motif" evidence="5">
    <location>
        <begin position="45"/>
        <end position="64"/>
    </location>
</feature>
<dbReference type="InterPro" id="IPR009057">
    <property type="entry name" value="Homeodomain-like_sf"/>
</dbReference>
<dbReference type="InterPro" id="IPR036271">
    <property type="entry name" value="Tet_transcr_reg_TetR-rel_C_sf"/>
</dbReference>
<proteinExistence type="predicted"/>
<dbReference type="GO" id="GO:0000976">
    <property type="term" value="F:transcription cis-regulatory region binding"/>
    <property type="evidence" value="ECO:0007669"/>
    <property type="project" value="TreeGrafter"/>
</dbReference>
<accession>R7WVV4</accession>
<dbReference type="PANTHER" id="PTHR30055:SF241">
    <property type="entry name" value="TRANSCRIPTIONAL REGULATORY PROTEIN"/>
    <property type="match status" value="1"/>
</dbReference>
<dbReference type="Pfam" id="PF13977">
    <property type="entry name" value="TetR_C_6"/>
    <property type="match status" value="1"/>
</dbReference>
<feature type="region of interest" description="Disordered" evidence="6">
    <location>
        <begin position="1"/>
        <end position="20"/>
    </location>
</feature>
<keyword evidence="1" id="KW-0678">Repressor</keyword>
<keyword evidence="2" id="KW-0805">Transcription regulation</keyword>
<dbReference type="InterPro" id="IPR050109">
    <property type="entry name" value="HTH-type_TetR-like_transc_reg"/>
</dbReference>
<dbReference type="PRINTS" id="PR00455">
    <property type="entry name" value="HTHTETR"/>
</dbReference>
<name>R7WVV4_9NOCA</name>
<comment type="caution">
    <text evidence="8">The sequence shown here is derived from an EMBL/GenBank/DDBJ whole genome shotgun (WGS) entry which is preliminary data.</text>
</comment>
<dbReference type="SUPFAM" id="SSF48498">
    <property type="entry name" value="Tetracyclin repressor-like, C-terminal domain"/>
    <property type="match status" value="1"/>
</dbReference>
<dbReference type="PROSITE" id="PS50977">
    <property type="entry name" value="HTH_TETR_2"/>
    <property type="match status" value="1"/>
</dbReference>
<dbReference type="EMBL" id="APMY01000009">
    <property type="protein sequence ID" value="EOM78284.1"/>
    <property type="molecule type" value="Genomic_DNA"/>
</dbReference>
<evidence type="ECO:0000313" key="8">
    <source>
        <dbReference type="EMBL" id="EOM78284.1"/>
    </source>
</evidence>
<dbReference type="PANTHER" id="PTHR30055">
    <property type="entry name" value="HTH-TYPE TRANSCRIPTIONAL REGULATOR RUTR"/>
    <property type="match status" value="1"/>
</dbReference>
<dbReference type="AlphaFoldDB" id="R7WVV4"/>
<dbReference type="GO" id="GO:0003700">
    <property type="term" value="F:DNA-binding transcription factor activity"/>
    <property type="evidence" value="ECO:0007669"/>
    <property type="project" value="TreeGrafter"/>
</dbReference>
<keyword evidence="4" id="KW-0804">Transcription</keyword>
<evidence type="ECO:0000259" key="7">
    <source>
        <dbReference type="PROSITE" id="PS50977"/>
    </source>
</evidence>
<dbReference type="SUPFAM" id="SSF46689">
    <property type="entry name" value="Homeodomain-like"/>
    <property type="match status" value="1"/>
</dbReference>
<dbReference type="eggNOG" id="COG1309">
    <property type="taxonomic scope" value="Bacteria"/>
</dbReference>
<evidence type="ECO:0000256" key="1">
    <source>
        <dbReference type="ARBA" id="ARBA00022491"/>
    </source>
</evidence>
<gene>
    <name evidence="8" type="ORF">Rrhod_0369</name>
</gene>
<dbReference type="Proteomes" id="UP000013525">
    <property type="component" value="Unassembled WGS sequence"/>
</dbReference>
<evidence type="ECO:0000256" key="6">
    <source>
        <dbReference type="SAM" id="MobiDB-lite"/>
    </source>
</evidence>
<dbReference type="PATRIC" id="fig|1273125.3.peg.362"/>
<evidence type="ECO:0000256" key="5">
    <source>
        <dbReference type="PROSITE-ProRule" id="PRU00335"/>
    </source>
</evidence>
<reference evidence="8 9" key="1">
    <citation type="journal article" date="2013" name="Genome Announc.">
        <title>Draft Genome Sequence of Rhodococcus rhodnii Strain LMG5362, a Symbiont of Rhodnius prolixus (Hemiptera, Reduviidae, Triatominae), the Principle Vector of Trypanosoma cruzi.</title>
        <authorList>
            <person name="Pachebat J.A."/>
            <person name="van Keulen G."/>
            <person name="Whitten M.M."/>
            <person name="Girdwood S."/>
            <person name="Del Sol R."/>
            <person name="Dyson P.J."/>
            <person name="Facey P.D."/>
        </authorList>
    </citation>
    <scope>NUCLEOTIDE SEQUENCE [LARGE SCALE GENOMIC DNA]</scope>
    <source>
        <strain evidence="8 9">LMG 5362</strain>
    </source>
</reference>
<dbReference type="InterPro" id="IPR039538">
    <property type="entry name" value="BetI_C"/>
</dbReference>
<dbReference type="Pfam" id="PF00440">
    <property type="entry name" value="TetR_N"/>
    <property type="match status" value="1"/>
</dbReference>
<evidence type="ECO:0000313" key="9">
    <source>
        <dbReference type="Proteomes" id="UP000013525"/>
    </source>
</evidence>
<sequence length="218" mass="23375">MVGVTSSVQPDPAGRVPRPPRDEVRRRLLDASADEFAARGFRGARLTEVAARAGFTKGAVYSNFESKHVLFGELVARRSLDLAEHVLAEIAGMRPRAAAQRAGHLVATAVTGDDGWPLLVVEFAVLAARDEAVAAEYRRQRRDIRSRLVDLVADRAREWGVGDDIDAAATVLSLTALVSGLVVEHATDPERIDRDAVAASVTEFVTGAVAGAASREKR</sequence>
<evidence type="ECO:0000256" key="4">
    <source>
        <dbReference type="ARBA" id="ARBA00023163"/>
    </source>
</evidence>
<dbReference type="Gene3D" id="1.10.357.10">
    <property type="entry name" value="Tetracycline Repressor, domain 2"/>
    <property type="match status" value="1"/>
</dbReference>
<evidence type="ECO:0000256" key="2">
    <source>
        <dbReference type="ARBA" id="ARBA00023015"/>
    </source>
</evidence>
<feature type="domain" description="HTH tetR-type" evidence="7">
    <location>
        <begin position="22"/>
        <end position="82"/>
    </location>
</feature>
<keyword evidence="9" id="KW-1185">Reference proteome</keyword>
<protein>
    <submittedName>
        <fullName evidence="8">TetR family transcriptional regulator</fullName>
    </submittedName>
</protein>
<evidence type="ECO:0000256" key="3">
    <source>
        <dbReference type="ARBA" id="ARBA00023125"/>
    </source>
</evidence>